<evidence type="ECO:0000259" key="1">
    <source>
        <dbReference type="Pfam" id="PF12697"/>
    </source>
</evidence>
<dbReference type="AlphaFoldDB" id="A0A248LIL5"/>
<dbReference type="PANTHER" id="PTHR43194">
    <property type="entry name" value="HYDROLASE ALPHA/BETA FOLD FAMILY"/>
    <property type="match status" value="1"/>
</dbReference>
<dbReference type="RefSeq" id="WP_088860821.1">
    <property type="nucleotide sequence ID" value="NZ_CP022115.1"/>
</dbReference>
<dbReference type="Pfam" id="PF12697">
    <property type="entry name" value="Abhydrolase_6"/>
    <property type="match status" value="1"/>
</dbReference>
<dbReference type="Gene3D" id="3.40.50.1820">
    <property type="entry name" value="alpha/beta hydrolase"/>
    <property type="match status" value="1"/>
</dbReference>
<feature type="domain" description="AB hydrolase-1" evidence="1">
    <location>
        <begin position="23"/>
        <end position="251"/>
    </location>
</feature>
<accession>A0A248LIL5</accession>
<dbReference type="PANTHER" id="PTHR43194:SF2">
    <property type="entry name" value="PEROXISOMAL MEMBRANE PROTEIN LPX1"/>
    <property type="match status" value="1"/>
</dbReference>
<sequence length="269" mass="29234">MTAGISLECLSRQPVRPSGAPPLLFVHGAYSSAWVWDVDWMPQLAASGRAVHALSLEGHGQSDGHSWLAACGIDDYVGNVRQIVATLPEPPVLVGHSMGGFVVQRYLELGHEAAGVVLLASVPPRGLTRSTLNLLRQAPDLLGALQLFQASESYHPQAEKVKKLLFSNDMSLEQIMQWGSRFQPESMRAIFDLLLVGLFTPSALSGLPALVLGGAEDRIISPTDVQETAERFGVEGLILPDLGHMMMLDAHNAGVLLRIQDWLQQHWPI</sequence>
<gene>
    <name evidence="2" type="ORF">LHGZ1_1767</name>
</gene>
<keyword evidence="2" id="KW-0378">Hydrolase</keyword>
<dbReference type="EMBL" id="CP022115">
    <property type="protein sequence ID" value="ASJ24598.1"/>
    <property type="molecule type" value="Genomic_DNA"/>
</dbReference>
<dbReference type="GO" id="GO:0016787">
    <property type="term" value="F:hydrolase activity"/>
    <property type="evidence" value="ECO:0007669"/>
    <property type="project" value="UniProtKB-KW"/>
</dbReference>
<dbReference type="OrthoDB" id="9806902at2"/>
<dbReference type="Proteomes" id="UP000197424">
    <property type="component" value="Chromosome"/>
</dbReference>
<dbReference type="InterPro" id="IPR000073">
    <property type="entry name" value="AB_hydrolase_1"/>
</dbReference>
<dbReference type="InterPro" id="IPR050228">
    <property type="entry name" value="Carboxylesterase_BioH"/>
</dbReference>
<dbReference type="SUPFAM" id="SSF53474">
    <property type="entry name" value="alpha/beta-Hydrolases"/>
    <property type="match status" value="1"/>
</dbReference>
<dbReference type="PRINTS" id="PR00111">
    <property type="entry name" value="ABHYDROLASE"/>
</dbReference>
<protein>
    <submittedName>
        <fullName evidence="2">Alpha/beta hydrolase</fullName>
    </submittedName>
</protein>
<dbReference type="InterPro" id="IPR029058">
    <property type="entry name" value="AB_hydrolase_fold"/>
</dbReference>
<evidence type="ECO:0000313" key="2">
    <source>
        <dbReference type="EMBL" id="ASJ24598.1"/>
    </source>
</evidence>
<evidence type="ECO:0000313" key="3">
    <source>
        <dbReference type="Proteomes" id="UP000197424"/>
    </source>
</evidence>
<name>A0A248LIL5_9NEIS</name>
<reference evidence="3" key="1">
    <citation type="submission" date="2017-06" db="EMBL/GenBank/DDBJ databases">
        <title>Whole genome sequence of Laribacter hongkongensis LHGZ1.</title>
        <authorList>
            <person name="Chen D."/>
            <person name="Wu H."/>
            <person name="Chen J."/>
        </authorList>
    </citation>
    <scope>NUCLEOTIDE SEQUENCE [LARGE SCALE GENOMIC DNA]</scope>
    <source>
        <strain evidence="3">LHGZ1</strain>
    </source>
</reference>
<organism evidence="2 3">
    <name type="scientific">Laribacter hongkongensis</name>
    <dbReference type="NCBI Taxonomy" id="168471"/>
    <lineage>
        <taxon>Bacteria</taxon>
        <taxon>Pseudomonadati</taxon>
        <taxon>Pseudomonadota</taxon>
        <taxon>Betaproteobacteria</taxon>
        <taxon>Neisseriales</taxon>
        <taxon>Aquaspirillaceae</taxon>
        <taxon>Laribacter</taxon>
    </lineage>
</organism>
<proteinExistence type="predicted"/>